<dbReference type="EMBL" id="SDPU01000020">
    <property type="protein sequence ID" value="RYU12698.1"/>
    <property type="molecule type" value="Genomic_DNA"/>
</dbReference>
<evidence type="ECO:0000313" key="2">
    <source>
        <dbReference type="Proteomes" id="UP000291189"/>
    </source>
</evidence>
<dbReference type="SUPFAM" id="SSF54909">
    <property type="entry name" value="Dimeric alpha+beta barrel"/>
    <property type="match status" value="1"/>
</dbReference>
<name>A0A4Q5J4R8_9ACTN</name>
<evidence type="ECO:0008006" key="3">
    <source>
        <dbReference type="Google" id="ProtNLM"/>
    </source>
</evidence>
<accession>A0A4Q5J4R8</accession>
<gene>
    <name evidence="1" type="ORF">ETU37_06875</name>
</gene>
<dbReference type="AlphaFoldDB" id="A0A4Q5J4R8"/>
<dbReference type="InterPro" id="IPR011008">
    <property type="entry name" value="Dimeric_a/b-barrel"/>
</dbReference>
<proteinExistence type="predicted"/>
<dbReference type="RefSeq" id="WP_129986517.1">
    <property type="nucleotide sequence ID" value="NZ_SDPU01000020.1"/>
</dbReference>
<dbReference type="Proteomes" id="UP000291189">
    <property type="component" value="Unassembled WGS sequence"/>
</dbReference>
<evidence type="ECO:0000313" key="1">
    <source>
        <dbReference type="EMBL" id="RYU12698.1"/>
    </source>
</evidence>
<organism evidence="1 2">
    <name type="scientific">Nocardioides iriomotensis</name>
    <dbReference type="NCBI Taxonomy" id="715784"/>
    <lineage>
        <taxon>Bacteria</taxon>
        <taxon>Bacillati</taxon>
        <taxon>Actinomycetota</taxon>
        <taxon>Actinomycetes</taxon>
        <taxon>Propionibacteriales</taxon>
        <taxon>Nocardioidaceae</taxon>
        <taxon>Nocardioides</taxon>
    </lineage>
</organism>
<keyword evidence="2" id="KW-1185">Reference proteome</keyword>
<dbReference type="OrthoDB" id="3464514at2"/>
<protein>
    <recommendedName>
        <fullName evidence="3">ABM domain-containing protein</fullName>
    </recommendedName>
</protein>
<sequence>MFIQIIQGKCTKPDELRALADRWQTELAPGATGYLGGTYGFTDQNEMVAVIRFESREAAMANSARPEQGEWWAQMERMFDGPVEFHDCDRVVMMMDGGSDSAGFVQVIRGKMDDPDALEAGMTQMETMLHDARPEIIGATFAIEPDGTFTETVAFTDEAAAREGEAKAMPTEGPEHDMMKQFWESIHDLEFRDLRAPWFATKA</sequence>
<comment type="caution">
    <text evidence="1">The sequence shown here is derived from an EMBL/GenBank/DDBJ whole genome shotgun (WGS) entry which is preliminary data.</text>
</comment>
<reference evidence="1 2" key="1">
    <citation type="submission" date="2019-01" db="EMBL/GenBank/DDBJ databases">
        <title>Nocardioides guangzhouensis sp. nov., an actinobacterium isolated from soil.</title>
        <authorList>
            <person name="Fu Y."/>
            <person name="Cai Y."/>
            <person name="Lin Z."/>
            <person name="Chen P."/>
        </authorList>
    </citation>
    <scope>NUCLEOTIDE SEQUENCE [LARGE SCALE GENOMIC DNA]</scope>
    <source>
        <strain evidence="1 2">NBRC 105384</strain>
    </source>
</reference>